<dbReference type="KEGG" id="fgg:FSB75_01500"/>
<comment type="subcellular location">
    <subcellularLocation>
        <location evidence="1">Membrane</location>
        <topology evidence="1">Multi-pass membrane protein</topology>
    </subcellularLocation>
</comment>
<dbReference type="Proteomes" id="UP000321204">
    <property type="component" value="Chromosome"/>
</dbReference>
<accession>A0A5B8UDN8</accession>
<dbReference type="PANTHER" id="PTHR43243">
    <property type="entry name" value="INNER MEMBRANE TRANSPORTER YGJI-RELATED"/>
    <property type="match status" value="1"/>
</dbReference>
<keyword evidence="3 6" id="KW-0812">Transmembrane</keyword>
<feature type="transmembrane region" description="Helical" evidence="6">
    <location>
        <begin position="233"/>
        <end position="253"/>
    </location>
</feature>
<feature type="transmembrane region" description="Helical" evidence="6">
    <location>
        <begin position="304"/>
        <end position="329"/>
    </location>
</feature>
<feature type="transmembrane region" description="Helical" evidence="6">
    <location>
        <begin position="203"/>
        <end position="221"/>
    </location>
</feature>
<evidence type="ECO:0000256" key="4">
    <source>
        <dbReference type="ARBA" id="ARBA00022989"/>
    </source>
</evidence>
<feature type="transmembrane region" description="Helical" evidence="6">
    <location>
        <begin position="607"/>
        <end position="623"/>
    </location>
</feature>
<name>A0A5B8UDN8_9BACT</name>
<proteinExistence type="predicted"/>
<feature type="transmembrane region" description="Helical" evidence="6">
    <location>
        <begin position="468"/>
        <end position="484"/>
    </location>
</feature>
<dbReference type="GO" id="GO:0015171">
    <property type="term" value="F:amino acid transmembrane transporter activity"/>
    <property type="evidence" value="ECO:0007669"/>
    <property type="project" value="TreeGrafter"/>
</dbReference>
<keyword evidence="4 6" id="KW-1133">Transmembrane helix</keyword>
<keyword evidence="5 6" id="KW-0472">Membrane</keyword>
<dbReference type="InterPro" id="IPR029485">
    <property type="entry name" value="CAT_C"/>
</dbReference>
<feature type="transmembrane region" description="Helical" evidence="6">
    <location>
        <begin position="265"/>
        <end position="283"/>
    </location>
</feature>
<sequence length="663" mass="72263">MANGLFRKKSVTAILHEAEQGLTDGHGGGSGMAKVLTVKDLTFFGIAAVIGTGVFTAIGSACFHGGPAVILLFLMTAVACGFAAYCYAEFASTVPVSGSAYTYSYVAFGEIFAWIIGWDLLMEYAIGNIAVAISWSQYFVRVLSGFNIHVPAWMTMDYFTAHNGYDDAIAAMKDGKALTALDENLRNAYNAWEHAPALGSLRVIMNVPALLIVALITYVVYIGIKESKRANNVFVMIKLAIILVVIVAGAFFVKSANWTPFMPNGFAGVLSGVSAVFFAYIGFDAISTTAEECKNPQRDLPRSMFYTLIICTVLYCILVLVLTGMTNYAKFDNVADPLAYVFQSQNSKVSNWIAGIVSVSAIFVIASVLLVYQLGQPRIWMSMSRDGLLPPVFSKLHPKYKTPSFSTILTGLFVAIPALFLNLDVVIALTSIGTLFAFVLVCGGVLVMQSRPNRPPSKFKVPYLSGKFIVPAFFIAAMVLIVVLDKGYMNDKIQTQVDAVQKNKLSVINLSDYAVDNVTVNYKVGSSTASQQFTNIPAGDTVTAQIAGADSVGAAVVVPSSISSKAFQSETPGLRYFKSLFRPEGIPMLVFWLVVLIITYLSFTKNLSLIPVLGLISCFYLMAQESHTNWYRFLIWLVIGLCIYFTYGYKNSRLVKANVDNRQ</sequence>
<keyword evidence="2" id="KW-0813">Transport</keyword>
<feature type="transmembrane region" description="Helical" evidence="6">
    <location>
        <begin position="403"/>
        <end position="420"/>
    </location>
</feature>
<evidence type="ECO:0000256" key="5">
    <source>
        <dbReference type="ARBA" id="ARBA00023136"/>
    </source>
</evidence>
<feature type="domain" description="Cationic amino acid transporter C-terminal" evidence="7">
    <location>
        <begin position="609"/>
        <end position="652"/>
    </location>
</feature>
<evidence type="ECO:0000313" key="9">
    <source>
        <dbReference type="Proteomes" id="UP000321204"/>
    </source>
</evidence>
<dbReference type="Pfam" id="PF13520">
    <property type="entry name" value="AA_permease_2"/>
    <property type="match status" value="1"/>
</dbReference>
<dbReference type="PANTHER" id="PTHR43243:SF4">
    <property type="entry name" value="CATIONIC AMINO ACID TRANSPORTER 4"/>
    <property type="match status" value="1"/>
</dbReference>
<protein>
    <submittedName>
        <fullName evidence="8">Amino acid permease</fullName>
    </submittedName>
</protein>
<evidence type="ECO:0000256" key="2">
    <source>
        <dbReference type="ARBA" id="ARBA00022448"/>
    </source>
</evidence>
<dbReference type="Gene3D" id="1.20.1740.10">
    <property type="entry name" value="Amino acid/polyamine transporter I"/>
    <property type="match status" value="1"/>
</dbReference>
<feature type="transmembrane region" description="Helical" evidence="6">
    <location>
        <begin position="629"/>
        <end position="647"/>
    </location>
</feature>
<organism evidence="8 9">
    <name type="scientific">Flavisolibacter ginsenosidimutans</name>
    <dbReference type="NCBI Taxonomy" id="661481"/>
    <lineage>
        <taxon>Bacteria</taxon>
        <taxon>Pseudomonadati</taxon>
        <taxon>Bacteroidota</taxon>
        <taxon>Chitinophagia</taxon>
        <taxon>Chitinophagales</taxon>
        <taxon>Chitinophagaceae</taxon>
        <taxon>Flavisolibacter</taxon>
    </lineage>
</organism>
<reference evidence="8 9" key="1">
    <citation type="journal article" date="2015" name="Int. J. Syst. Evol. Microbiol.">
        <title>Flavisolibacter ginsenosidimutans sp. nov., with ginsenoside-converting activity isolated from soil used for cultivating ginseng.</title>
        <authorList>
            <person name="Zhao Y."/>
            <person name="Liu Q."/>
            <person name="Kang M.S."/>
            <person name="Jin F."/>
            <person name="Yu H."/>
            <person name="Im W.T."/>
        </authorList>
    </citation>
    <scope>NUCLEOTIDE SEQUENCE [LARGE SCALE GENOMIC DNA]</scope>
    <source>
        <strain evidence="8 9">Gsoil 636</strain>
    </source>
</reference>
<dbReference type="AlphaFoldDB" id="A0A5B8UDN8"/>
<feature type="transmembrane region" description="Helical" evidence="6">
    <location>
        <begin position="426"/>
        <end position="447"/>
    </location>
</feature>
<feature type="transmembrane region" description="Helical" evidence="6">
    <location>
        <begin position="349"/>
        <end position="375"/>
    </location>
</feature>
<evidence type="ECO:0000256" key="3">
    <source>
        <dbReference type="ARBA" id="ARBA00022692"/>
    </source>
</evidence>
<dbReference type="RefSeq" id="WP_146781721.1">
    <property type="nucleotide sequence ID" value="NZ_BAABIO010000006.1"/>
</dbReference>
<evidence type="ECO:0000313" key="8">
    <source>
        <dbReference type="EMBL" id="QEC54628.1"/>
    </source>
</evidence>
<dbReference type="InterPro" id="IPR002293">
    <property type="entry name" value="AA/rel_permease1"/>
</dbReference>
<gene>
    <name evidence="8" type="ORF">FSB75_01500</name>
</gene>
<evidence type="ECO:0000259" key="7">
    <source>
        <dbReference type="Pfam" id="PF13906"/>
    </source>
</evidence>
<feature type="transmembrane region" description="Helical" evidence="6">
    <location>
        <begin position="67"/>
        <end position="88"/>
    </location>
</feature>
<evidence type="ECO:0000256" key="6">
    <source>
        <dbReference type="SAM" id="Phobius"/>
    </source>
</evidence>
<feature type="transmembrane region" description="Helical" evidence="6">
    <location>
        <begin position="41"/>
        <end position="61"/>
    </location>
</feature>
<dbReference type="Pfam" id="PF13906">
    <property type="entry name" value="AA_permease_C"/>
    <property type="match status" value="1"/>
</dbReference>
<dbReference type="OrthoDB" id="9762947at2"/>
<evidence type="ECO:0000256" key="1">
    <source>
        <dbReference type="ARBA" id="ARBA00004141"/>
    </source>
</evidence>
<dbReference type="EMBL" id="CP042433">
    <property type="protein sequence ID" value="QEC54628.1"/>
    <property type="molecule type" value="Genomic_DNA"/>
</dbReference>
<keyword evidence="9" id="KW-1185">Reference proteome</keyword>
<feature type="transmembrane region" description="Helical" evidence="6">
    <location>
        <begin position="585"/>
        <end position="602"/>
    </location>
</feature>
<dbReference type="GO" id="GO:0016020">
    <property type="term" value="C:membrane"/>
    <property type="evidence" value="ECO:0007669"/>
    <property type="project" value="UniProtKB-SubCell"/>
</dbReference>